<dbReference type="RefSeq" id="WP_097780313.1">
    <property type="nucleotide sequence ID" value="NZ_NMTZ01000027.1"/>
</dbReference>
<name>A0A2A7AVA4_9FIRM</name>
<dbReference type="Proteomes" id="UP000220480">
    <property type="component" value="Unassembled WGS sequence"/>
</dbReference>
<dbReference type="PANTHER" id="PTHR33988:SF2">
    <property type="entry name" value="ENDORIBONUCLEASE MAZF"/>
    <property type="match status" value="1"/>
</dbReference>
<dbReference type="SUPFAM" id="SSF50118">
    <property type="entry name" value="Cell growth inhibitor/plasmid maintenance toxic component"/>
    <property type="match status" value="1"/>
</dbReference>
<protein>
    <recommendedName>
        <fullName evidence="5">Type II toxin-antitoxin system PemK/MazF family toxin</fullName>
    </recommendedName>
</protein>
<dbReference type="PANTHER" id="PTHR33988">
    <property type="entry name" value="ENDORIBONUCLEASE MAZF-RELATED"/>
    <property type="match status" value="1"/>
</dbReference>
<dbReference type="GO" id="GO:0016075">
    <property type="term" value="P:rRNA catabolic process"/>
    <property type="evidence" value="ECO:0007669"/>
    <property type="project" value="TreeGrafter"/>
</dbReference>
<dbReference type="Pfam" id="PF02452">
    <property type="entry name" value="PemK_toxin"/>
    <property type="match status" value="1"/>
</dbReference>
<gene>
    <name evidence="3" type="ORF">CGS59_13295</name>
</gene>
<proteinExistence type="inferred from homology"/>
<dbReference type="InterPro" id="IPR003477">
    <property type="entry name" value="PemK-like"/>
</dbReference>
<dbReference type="InterPro" id="IPR011067">
    <property type="entry name" value="Plasmid_toxin/cell-grow_inhib"/>
</dbReference>
<comment type="similarity">
    <text evidence="1">Belongs to the PemK/MazF family.</text>
</comment>
<reference evidence="3 4" key="1">
    <citation type="journal article" date="2017" name="Front. Microbiol.">
        <title>New Insights into the Diversity of the Genus Faecalibacterium.</title>
        <authorList>
            <person name="Benevides L."/>
            <person name="Burman S."/>
            <person name="Martin R."/>
            <person name="Robert V."/>
            <person name="Thomas M."/>
            <person name="Miquel S."/>
            <person name="Chain F."/>
            <person name="Sokol H."/>
            <person name="Bermudez-Humaran L.G."/>
            <person name="Morrison M."/>
            <person name="Langella P."/>
            <person name="Azevedo V.A."/>
            <person name="Chatel J.M."/>
            <person name="Soares S."/>
        </authorList>
    </citation>
    <scope>NUCLEOTIDE SEQUENCE [LARGE SCALE GENOMIC DNA]</scope>
    <source>
        <strain evidence="3 4">CNCM I 4644</strain>
    </source>
</reference>
<comment type="caution">
    <text evidence="3">The sequence shown here is derived from an EMBL/GenBank/DDBJ whole genome shotgun (WGS) entry which is preliminary data.</text>
</comment>
<dbReference type="GO" id="GO:0003677">
    <property type="term" value="F:DNA binding"/>
    <property type="evidence" value="ECO:0007669"/>
    <property type="project" value="InterPro"/>
</dbReference>
<dbReference type="GO" id="GO:0006402">
    <property type="term" value="P:mRNA catabolic process"/>
    <property type="evidence" value="ECO:0007669"/>
    <property type="project" value="TreeGrafter"/>
</dbReference>
<dbReference type="EMBL" id="NMTZ01000027">
    <property type="protein sequence ID" value="PDX83084.1"/>
    <property type="molecule type" value="Genomic_DNA"/>
</dbReference>
<evidence type="ECO:0000256" key="1">
    <source>
        <dbReference type="ARBA" id="ARBA00007521"/>
    </source>
</evidence>
<evidence type="ECO:0000313" key="3">
    <source>
        <dbReference type="EMBL" id="PDX83084.1"/>
    </source>
</evidence>
<organism evidence="3 4">
    <name type="scientific">Faecalibacterium prausnitzii</name>
    <dbReference type="NCBI Taxonomy" id="853"/>
    <lineage>
        <taxon>Bacteria</taxon>
        <taxon>Bacillati</taxon>
        <taxon>Bacillota</taxon>
        <taxon>Clostridia</taxon>
        <taxon>Eubacteriales</taxon>
        <taxon>Oscillospiraceae</taxon>
        <taxon>Faecalibacterium</taxon>
    </lineage>
</organism>
<dbReference type="Gene3D" id="2.30.30.110">
    <property type="match status" value="1"/>
</dbReference>
<accession>A0A2A7AVA4</accession>
<dbReference type="AlphaFoldDB" id="A0A2A7AVA4"/>
<sequence length="172" mass="18821">MEIKRGDIWYVSKDNYTGCEQAAGRPAIIVSNEKNNACSETVEVVYLTTQPKKDLPTHVLIRSSERESTALCEQITTVSVDRLLGYKGHLTPAEMTNVEVAMLISLELEVGKPVEKIVEVTKEVPVIRDVKVSTPASNPNMAAELAAAKAKCEMLQTMYESLLNRVLAGKAG</sequence>
<evidence type="ECO:0000313" key="4">
    <source>
        <dbReference type="Proteomes" id="UP000220480"/>
    </source>
</evidence>
<evidence type="ECO:0000256" key="2">
    <source>
        <dbReference type="ARBA" id="ARBA00022649"/>
    </source>
</evidence>
<dbReference type="GO" id="GO:0004521">
    <property type="term" value="F:RNA endonuclease activity"/>
    <property type="evidence" value="ECO:0007669"/>
    <property type="project" value="TreeGrafter"/>
</dbReference>
<evidence type="ECO:0008006" key="5">
    <source>
        <dbReference type="Google" id="ProtNLM"/>
    </source>
</evidence>
<keyword evidence="2" id="KW-1277">Toxin-antitoxin system</keyword>